<accession>A0ABD0QDS3</accession>
<dbReference type="AlphaFoldDB" id="A0ABD0QDS3"/>
<feature type="compositionally biased region" description="Basic and acidic residues" evidence="1">
    <location>
        <begin position="16"/>
        <end position="27"/>
    </location>
</feature>
<feature type="compositionally biased region" description="Basic and acidic residues" evidence="1">
    <location>
        <begin position="47"/>
        <end position="65"/>
    </location>
</feature>
<dbReference type="EMBL" id="JAMKFB020000009">
    <property type="protein sequence ID" value="KAL0184395.1"/>
    <property type="molecule type" value="Genomic_DNA"/>
</dbReference>
<proteinExistence type="predicted"/>
<gene>
    <name evidence="2" type="ORF">M9458_020091</name>
</gene>
<evidence type="ECO:0000256" key="1">
    <source>
        <dbReference type="SAM" id="MobiDB-lite"/>
    </source>
</evidence>
<feature type="non-terminal residue" evidence="2">
    <location>
        <position position="65"/>
    </location>
</feature>
<organism evidence="2 3">
    <name type="scientific">Cirrhinus mrigala</name>
    <name type="common">Mrigala</name>
    <dbReference type="NCBI Taxonomy" id="683832"/>
    <lineage>
        <taxon>Eukaryota</taxon>
        <taxon>Metazoa</taxon>
        <taxon>Chordata</taxon>
        <taxon>Craniata</taxon>
        <taxon>Vertebrata</taxon>
        <taxon>Euteleostomi</taxon>
        <taxon>Actinopterygii</taxon>
        <taxon>Neopterygii</taxon>
        <taxon>Teleostei</taxon>
        <taxon>Ostariophysi</taxon>
        <taxon>Cypriniformes</taxon>
        <taxon>Cyprinidae</taxon>
        <taxon>Labeoninae</taxon>
        <taxon>Labeonini</taxon>
        <taxon>Cirrhinus</taxon>
    </lineage>
</organism>
<evidence type="ECO:0000313" key="3">
    <source>
        <dbReference type="Proteomes" id="UP001529510"/>
    </source>
</evidence>
<reference evidence="2 3" key="1">
    <citation type="submission" date="2024-05" db="EMBL/GenBank/DDBJ databases">
        <title>Genome sequencing and assembly of Indian major carp, Cirrhinus mrigala (Hamilton, 1822).</title>
        <authorList>
            <person name="Mohindra V."/>
            <person name="Chowdhury L.M."/>
            <person name="Lal K."/>
            <person name="Jena J.K."/>
        </authorList>
    </citation>
    <scope>NUCLEOTIDE SEQUENCE [LARGE SCALE GENOMIC DNA]</scope>
    <source>
        <strain evidence="2">CM1030</strain>
        <tissue evidence="2">Blood</tissue>
    </source>
</reference>
<protein>
    <submittedName>
        <fullName evidence="2">Uncharacterized protein</fullName>
    </submittedName>
</protein>
<keyword evidence="3" id="KW-1185">Reference proteome</keyword>
<comment type="caution">
    <text evidence="2">The sequence shown here is derived from an EMBL/GenBank/DDBJ whole genome shotgun (WGS) entry which is preliminary data.</text>
</comment>
<feature type="region of interest" description="Disordered" evidence="1">
    <location>
        <begin position="13"/>
        <end position="65"/>
    </location>
</feature>
<name>A0ABD0QDS3_CIRMR</name>
<feature type="non-terminal residue" evidence="2">
    <location>
        <position position="1"/>
    </location>
</feature>
<sequence length="65" mass="7121">DARIILRTSKLMSPGERQRRREGKGCELGELLSPNTVVAPSGGGFKGEIESERASKRDHLNQLST</sequence>
<evidence type="ECO:0000313" key="2">
    <source>
        <dbReference type="EMBL" id="KAL0184395.1"/>
    </source>
</evidence>
<dbReference type="Proteomes" id="UP001529510">
    <property type="component" value="Unassembled WGS sequence"/>
</dbReference>